<dbReference type="SUPFAM" id="SSF53300">
    <property type="entry name" value="vWA-like"/>
    <property type="match status" value="1"/>
</dbReference>
<proteinExistence type="predicted"/>
<keyword evidence="1" id="KW-0732">Signal</keyword>
<comment type="caution">
    <text evidence="3">The sequence shown here is derived from an EMBL/GenBank/DDBJ whole genome shotgun (WGS) entry which is preliminary data.</text>
</comment>
<accession>A0ABP8H8N7</accession>
<dbReference type="Proteomes" id="UP001501725">
    <property type="component" value="Unassembled WGS sequence"/>
</dbReference>
<organism evidence="3 4">
    <name type="scientific">Flaviaesturariibacter amylovorans</name>
    <dbReference type="NCBI Taxonomy" id="1084520"/>
    <lineage>
        <taxon>Bacteria</taxon>
        <taxon>Pseudomonadati</taxon>
        <taxon>Bacteroidota</taxon>
        <taxon>Chitinophagia</taxon>
        <taxon>Chitinophagales</taxon>
        <taxon>Chitinophagaceae</taxon>
        <taxon>Flaviaestuariibacter</taxon>
    </lineage>
</organism>
<dbReference type="InterPro" id="IPR036465">
    <property type="entry name" value="vWFA_dom_sf"/>
</dbReference>
<feature type="signal peptide" evidence="1">
    <location>
        <begin position="1"/>
        <end position="21"/>
    </location>
</feature>
<keyword evidence="4" id="KW-1185">Reference proteome</keyword>
<feature type="domain" description="VWFA" evidence="2">
    <location>
        <begin position="325"/>
        <end position="494"/>
    </location>
</feature>
<dbReference type="RefSeq" id="WP_345256665.1">
    <property type="nucleotide sequence ID" value="NZ_BAABGY010000009.1"/>
</dbReference>
<dbReference type="InterPro" id="IPR011042">
    <property type="entry name" value="6-blade_b-propeller_TolB-like"/>
</dbReference>
<dbReference type="SUPFAM" id="SSF82171">
    <property type="entry name" value="DPP6 N-terminal domain-like"/>
    <property type="match status" value="1"/>
</dbReference>
<reference evidence="4" key="1">
    <citation type="journal article" date="2019" name="Int. J. Syst. Evol. Microbiol.">
        <title>The Global Catalogue of Microorganisms (GCM) 10K type strain sequencing project: providing services to taxonomists for standard genome sequencing and annotation.</title>
        <authorList>
            <consortium name="The Broad Institute Genomics Platform"/>
            <consortium name="The Broad Institute Genome Sequencing Center for Infectious Disease"/>
            <person name="Wu L."/>
            <person name="Ma J."/>
        </authorList>
    </citation>
    <scope>NUCLEOTIDE SEQUENCE [LARGE SCALE GENOMIC DNA]</scope>
    <source>
        <strain evidence="4">JCM 17919</strain>
    </source>
</reference>
<evidence type="ECO:0000313" key="3">
    <source>
        <dbReference type="EMBL" id="GAA4335920.1"/>
    </source>
</evidence>
<dbReference type="Pfam" id="PF07676">
    <property type="entry name" value="PD40"/>
    <property type="match status" value="1"/>
</dbReference>
<dbReference type="InterPro" id="IPR011659">
    <property type="entry name" value="WD40"/>
</dbReference>
<dbReference type="EMBL" id="BAABGY010000009">
    <property type="protein sequence ID" value="GAA4335920.1"/>
    <property type="molecule type" value="Genomic_DNA"/>
</dbReference>
<dbReference type="Gene3D" id="2.120.10.30">
    <property type="entry name" value="TolB, C-terminal domain"/>
    <property type="match status" value="1"/>
</dbReference>
<dbReference type="Gene3D" id="3.40.50.410">
    <property type="entry name" value="von Willebrand factor, type A domain"/>
    <property type="match status" value="1"/>
</dbReference>
<name>A0ABP8H8N7_9BACT</name>
<evidence type="ECO:0000259" key="2">
    <source>
        <dbReference type="PROSITE" id="PS50234"/>
    </source>
</evidence>
<dbReference type="PROSITE" id="PS50234">
    <property type="entry name" value="VWFA"/>
    <property type="match status" value="1"/>
</dbReference>
<gene>
    <name evidence="3" type="ORF">GCM10023184_30970</name>
</gene>
<sequence>MRTRLLILLLLLFGLSRDTLAQWTGARENLGPSVNDARAQVLPVFSPGGDTLFFSEPAASGGFIIRYSVRGSAGWLPKTDLAPLNPPSSGDKYLYGALCEGQYLVNGHFRTLNRRVYQTAGLAYAAVAAGEGSFLSVPFEGADTMLNSRYTGACIFEPARALFLSIVRGGNEDLFVCVPLNPEEREWSRIRWASPQKLSVNTPFREGAPSVSPDGSTLFFSSDRPGGQGGADLYRCTRSGPGWTEWSVPKNLGPSINSSGAERGFALDPLSGDAYFVSDSGTVGATDIFRLRPDTTVPPPAALDTLPPTAPGDPELDERYYKPNNIVFLLDLSNSMKKANRMNLLKTAMRPLVRALRPVDKVTIYRFAEATLRLYETSSVNDPKRLSGLVDSLRSLGEATNGSAAIQEGYREAERKLLPGANNEIFLITDGDFPIFPDVEKLILQSLHIRFCVVMIDETPEGQALLAKFRRYPNVQVVTLHDVVSDARALLNNVKQNARKK</sequence>
<protein>
    <recommendedName>
        <fullName evidence="2">VWFA domain-containing protein</fullName>
    </recommendedName>
</protein>
<evidence type="ECO:0000313" key="4">
    <source>
        <dbReference type="Proteomes" id="UP001501725"/>
    </source>
</evidence>
<dbReference type="SMART" id="SM00327">
    <property type="entry name" value="VWA"/>
    <property type="match status" value="1"/>
</dbReference>
<evidence type="ECO:0000256" key="1">
    <source>
        <dbReference type="SAM" id="SignalP"/>
    </source>
</evidence>
<feature type="chain" id="PRO_5045636305" description="VWFA domain-containing protein" evidence="1">
    <location>
        <begin position="22"/>
        <end position="501"/>
    </location>
</feature>
<dbReference type="InterPro" id="IPR002035">
    <property type="entry name" value="VWF_A"/>
</dbReference>
<dbReference type="Pfam" id="PF13519">
    <property type="entry name" value="VWA_2"/>
    <property type="match status" value="1"/>
</dbReference>